<feature type="region of interest" description="Disordered" evidence="1">
    <location>
        <begin position="132"/>
        <end position="152"/>
    </location>
</feature>
<evidence type="ECO:0000313" key="2">
    <source>
        <dbReference type="EMBL" id="JAP57784.1"/>
    </source>
</evidence>
<gene>
    <name evidence="2" type="primary">C102A</name>
    <name evidence="3" type="ORF">TR88638</name>
</gene>
<protein>
    <submittedName>
        <fullName evidence="2">Coiled-coil domain-containing protein 102A</fullName>
    </submittedName>
</protein>
<sequence>FFSSWTGWIYSHKCNCTSSQIMRNKKFTDVSRRQRGGYKVTEMHAGGEWRGIVTTWYCHSGGPRVRLKSWCSGVDVDHCFWSTRCLQKQTQDHSCPNHSVRQRRRLPADHYPLRRRSEIRCWDSNQMRRLRKQRSHQTGVSENQRVQVCRAD</sequence>
<feature type="non-terminal residue" evidence="3">
    <location>
        <position position="1"/>
    </location>
</feature>
<evidence type="ECO:0000313" key="3">
    <source>
        <dbReference type="EMBL" id="JAP61437.1"/>
    </source>
</evidence>
<reference evidence="3" key="1">
    <citation type="submission" date="2016-01" db="EMBL/GenBank/DDBJ databases">
        <title>Reference transcriptome for the parasite Schistocephalus solidus: insights into the molecular evolution of parasitism.</title>
        <authorList>
            <person name="Hebert F.O."/>
            <person name="Grambauer S."/>
            <person name="Barber I."/>
            <person name="Landry C.R."/>
            <person name="Aubin-Horth N."/>
        </authorList>
    </citation>
    <scope>NUCLEOTIDE SEQUENCE</scope>
</reference>
<evidence type="ECO:0000256" key="1">
    <source>
        <dbReference type="SAM" id="MobiDB-lite"/>
    </source>
</evidence>
<accession>A0A0V0J7X0</accession>
<name>A0A0V0J7X0_SCHSO</name>
<dbReference type="AlphaFoldDB" id="A0A0V0J7X0"/>
<dbReference type="EMBL" id="GEEE01005441">
    <property type="protein sequence ID" value="JAP57784.1"/>
    <property type="molecule type" value="Transcribed_RNA"/>
</dbReference>
<feature type="compositionally biased region" description="Polar residues" evidence="1">
    <location>
        <begin position="136"/>
        <end position="146"/>
    </location>
</feature>
<dbReference type="EMBL" id="GEEE01001788">
    <property type="protein sequence ID" value="JAP61437.1"/>
    <property type="molecule type" value="Transcribed_RNA"/>
</dbReference>
<organism evidence="3">
    <name type="scientific">Schistocephalus solidus</name>
    <name type="common">Tapeworm</name>
    <dbReference type="NCBI Taxonomy" id="70667"/>
    <lineage>
        <taxon>Eukaryota</taxon>
        <taxon>Metazoa</taxon>
        <taxon>Spiralia</taxon>
        <taxon>Lophotrochozoa</taxon>
        <taxon>Platyhelminthes</taxon>
        <taxon>Cestoda</taxon>
        <taxon>Eucestoda</taxon>
        <taxon>Diphyllobothriidea</taxon>
        <taxon>Diphyllobothriidae</taxon>
        <taxon>Schistocephalus</taxon>
    </lineage>
</organism>
<proteinExistence type="predicted"/>